<feature type="chain" id="PRO_5045892682" evidence="2">
    <location>
        <begin position="19"/>
        <end position="630"/>
    </location>
</feature>
<protein>
    <submittedName>
        <fullName evidence="3">DUF4836 family protein</fullName>
    </submittedName>
</protein>
<feature type="coiled-coil region" evidence="1">
    <location>
        <begin position="230"/>
        <end position="257"/>
    </location>
</feature>
<gene>
    <name evidence="3" type="ORF">FIA58_008100</name>
</gene>
<sequence length="630" mass="73855">MKKQLHVLLLLASTFVFSQLTPKELDYFVQFNGSQFSKKVSLDEILNHDAIKKISNSKSDFNIKEYTSLIRMDKDITIHGNFSSKNIPFYQITIPIKNREEVRTLLTKKNEEDRINTKDSITAEIIDYELYSVFNDPKQEFSIAWNNDYLIFIEFIKPISNDNGYSNLYNTSPVYDEEVIEVAETEEAVEYNEEEYREEEIIIQSTEVEDQTEWEEVEVVEAPVDDYDYNYNYEEENNEYLKQIEEEKQRRKEMQNEHIAFLFDDGFVVPTSDKINLKADISAWVNYQSAFNSMKDFSGIVKSMVGGSRGLSSDDIDSFIKGVNFNMYFENKNARIEQTIEYSKSLADIMTKVVNRKINKNIFKYFPNQTPMAYMSYHINSEELLRNFPSITAQMYNDNRFLKKEDMEIVTDLISTMLDEKAIASLFDGDFTVFLHDISEQEYTYKSYEYDEDYNEIEVEKTDKRTTPIFTVLFTSTHRTMGNKLLDLAERRKVLIKEKQFYKVRGSEKEMGDLRIIKDGDVVVITNGLSFISNSNSNFTINFKQQIKKNYMFGDLNLKKLMEKYASKENLGKDASKMRKVSQQFEKIDFKSSKKMENNKLQFEMSLHSSSSDKNIILQTLDLVTFLSTK</sequence>
<feature type="signal peptide" evidence="2">
    <location>
        <begin position="1"/>
        <end position="18"/>
    </location>
</feature>
<proteinExistence type="predicted"/>
<keyword evidence="1" id="KW-0175">Coiled coil</keyword>
<comment type="caution">
    <text evidence="3">The sequence shown here is derived from an EMBL/GenBank/DDBJ whole genome shotgun (WGS) entry which is preliminary data.</text>
</comment>
<keyword evidence="4" id="KW-1185">Reference proteome</keyword>
<dbReference type="EMBL" id="VEVQ02000004">
    <property type="protein sequence ID" value="NHN25637.1"/>
    <property type="molecule type" value="Genomic_DNA"/>
</dbReference>
<reference evidence="3 4" key="2">
    <citation type="submission" date="2019-05" db="EMBL/GenBank/DDBJ databases">
        <authorList>
            <person name="Lianzixin W."/>
        </authorList>
    </citation>
    <scope>NUCLEOTIDE SEQUENCE [LARGE SCALE GENOMIC DNA]</scope>
    <source>
        <strain evidence="3 4">EC11</strain>
    </source>
</reference>
<evidence type="ECO:0000256" key="2">
    <source>
        <dbReference type="SAM" id="SignalP"/>
    </source>
</evidence>
<reference evidence="4" key="1">
    <citation type="submission" date="2019-05" db="EMBL/GenBank/DDBJ databases">
        <title>Flavobacterium profundi sp. nov., isolated from a deep-sea seamount.</title>
        <authorList>
            <person name="Zhang D.-C."/>
        </authorList>
    </citation>
    <scope>NUCLEOTIDE SEQUENCE [LARGE SCALE GENOMIC DNA]</scope>
    <source>
        <strain evidence="4">EC11</strain>
    </source>
</reference>
<keyword evidence="2" id="KW-0732">Signal</keyword>
<evidence type="ECO:0000256" key="1">
    <source>
        <dbReference type="SAM" id="Coils"/>
    </source>
</evidence>
<dbReference type="RefSeq" id="WP_140961975.1">
    <property type="nucleotide sequence ID" value="NZ_VEVQ02000004.1"/>
</dbReference>
<organism evidence="3 4">
    <name type="scientific">Flavobacterium jejuense</name>
    <dbReference type="NCBI Taxonomy" id="1544455"/>
    <lineage>
        <taxon>Bacteria</taxon>
        <taxon>Pseudomonadati</taxon>
        <taxon>Bacteroidota</taxon>
        <taxon>Flavobacteriia</taxon>
        <taxon>Flavobacteriales</taxon>
        <taxon>Flavobacteriaceae</taxon>
        <taxon>Flavobacterium</taxon>
    </lineage>
</organism>
<evidence type="ECO:0000313" key="4">
    <source>
        <dbReference type="Proteomes" id="UP000817854"/>
    </source>
</evidence>
<evidence type="ECO:0000313" key="3">
    <source>
        <dbReference type="EMBL" id="NHN25637.1"/>
    </source>
</evidence>
<name>A0ABX0IPB1_9FLAO</name>
<reference evidence="3 4" key="3">
    <citation type="submission" date="2020-02" db="EMBL/GenBank/DDBJ databases">
        <title>Flavobacterium profundi sp. nov., isolated from a deep-sea seamount.</title>
        <authorList>
            <person name="Zhang D.-C."/>
        </authorList>
    </citation>
    <scope>NUCLEOTIDE SEQUENCE [LARGE SCALE GENOMIC DNA]</scope>
    <source>
        <strain evidence="3 4">EC11</strain>
    </source>
</reference>
<dbReference type="Proteomes" id="UP000817854">
    <property type="component" value="Unassembled WGS sequence"/>
</dbReference>
<accession>A0ABX0IPB1</accession>